<comment type="pathway">
    <text evidence="2">Organic acid metabolism; glycolate biosynthesis; glycolate from 2-phosphoglycolate: step 1/1.</text>
</comment>
<dbReference type="InterPro" id="IPR023198">
    <property type="entry name" value="PGP-like_dom2"/>
</dbReference>
<dbReference type="InterPro" id="IPR041492">
    <property type="entry name" value="HAD_2"/>
</dbReference>
<dbReference type="GO" id="GO:0005829">
    <property type="term" value="C:cytosol"/>
    <property type="evidence" value="ECO:0007669"/>
    <property type="project" value="TreeGrafter"/>
</dbReference>
<dbReference type="Gene3D" id="3.40.50.1000">
    <property type="entry name" value="HAD superfamily/HAD-like"/>
    <property type="match status" value="1"/>
</dbReference>
<evidence type="ECO:0000256" key="3">
    <source>
        <dbReference type="ARBA" id="ARBA00006171"/>
    </source>
</evidence>
<dbReference type="KEGG" id="osu:NT6N_33620"/>
<dbReference type="InterPro" id="IPR023214">
    <property type="entry name" value="HAD_sf"/>
</dbReference>
<name>A0AAT9FQR2_9BACT</name>
<dbReference type="Gene3D" id="1.10.150.240">
    <property type="entry name" value="Putative phosphatase, domain 2"/>
    <property type="match status" value="1"/>
</dbReference>
<sequence length="222" mass="23563">MRLLLFDIDCTLIDTGGAGMLSLKQTATDLYGAEGPELDLAGSTDSGILMGMAEHFGRDICHADFYQAYLKRLIPNLAGFNGRVLPGVIELLDQLQGLEKEGNVTLGLLTGNIAGGAAAKLDHFSLSSYFKFGAYGDDHHDRNQLGPVALQRASQHVGKDFSAEHTIVIGDTPKDIACGKAIGAKTLAVATGSFTVEQLEDHGADVTVSDLTSDNLMRVLLD</sequence>
<dbReference type="EMBL" id="AP026866">
    <property type="protein sequence ID" value="BDS08322.1"/>
    <property type="molecule type" value="Genomic_DNA"/>
</dbReference>
<accession>A0AAT9FQR2</accession>
<comment type="catalytic activity">
    <reaction evidence="1">
        <text>2-phosphoglycolate + H2O = glycolate + phosphate</text>
        <dbReference type="Rhea" id="RHEA:14369"/>
        <dbReference type="ChEBI" id="CHEBI:15377"/>
        <dbReference type="ChEBI" id="CHEBI:29805"/>
        <dbReference type="ChEBI" id="CHEBI:43474"/>
        <dbReference type="ChEBI" id="CHEBI:58033"/>
        <dbReference type="EC" id="3.1.3.18"/>
    </reaction>
</comment>
<evidence type="ECO:0000256" key="1">
    <source>
        <dbReference type="ARBA" id="ARBA00000830"/>
    </source>
</evidence>
<organism evidence="5">
    <name type="scientific">Oceaniferula spumae</name>
    <dbReference type="NCBI Taxonomy" id="2979115"/>
    <lineage>
        <taxon>Bacteria</taxon>
        <taxon>Pseudomonadati</taxon>
        <taxon>Verrucomicrobiota</taxon>
        <taxon>Verrucomicrobiia</taxon>
        <taxon>Verrucomicrobiales</taxon>
        <taxon>Verrucomicrobiaceae</taxon>
        <taxon>Oceaniferula</taxon>
    </lineage>
</organism>
<evidence type="ECO:0000313" key="5">
    <source>
        <dbReference type="EMBL" id="BDS08322.1"/>
    </source>
</evidence>
<dbReference type="PANTHER" id="PTHR43434">
    <property type="entry name" value="PHOSPHOGLYCOLATE PHOSPHATASE"/>
    <property type="match status" value="1"/>
</dbReference>
<dbReference type="GO" id="GO:0008967">
    <property type="term" value="F:phosphoglycolate phosphatase activity"/>
    <property type="evidence" value="ECO:0007669"/>
    <property type="project" value="UniProtKB-EC"/>
</dbReference>
<evidence type="ECO:0000256" key="4">
    <source>
        <dbReference type="ARBA" id="ARBA00013078"/>
    </source>
</evidence>
<protein>
    <recommendedName>
        <fullName evidence="4">phosphoglycolate phosphatase</fullName>
        <ecNumber evidence="4">3.1.3.18</ecNumber>
    </recommendedName>
</protein>
<dbReference type="InterPro" id="IPR050155">
    <property type="entry name" value="HAD-like_hydrolase_sf"/>
</dbReference>
<proteinExistence type="inferred from homology"/>
<dbReference type="GO" id="GO:0006281">
    <property type="term" value="P:DNA repair"/>
    <property type="evidence" value="ECO:0007669"/>
    <property type="project" value="TreeGrafter"/>
</dbReference>
<dbReference type="PANTHER" id="PTHR43434:SF1">
    <property type="entry name" value="PHOSPHOGLYCOLATE PHOSPHATASE"/>
    <property type="match status" value="1"/>
</dbReference>
<dbReference type="EC" id="3.1.3.18" evidence="4"/>
<comment type="similarity">
    <text evidence="3">Belongs to the HAD-like hydrolase superfamily. CbbY/CbbZ/Gph/YieH family.</text>
</comment>
<dbReference type="AlphaFoldDB" id="A0AAT9FQR2"/>
<evidence type="ECO:0000256" key="2">
    <source>
        <dbReference type="ARBA" id="ARBA00004818"/>
    </source>
</evidence>
<dbReference type="SUPFAM" id="SSF56784">
    <property type="entry name" value="HAD-like"/>
    <property type="match status" value="1"/>
</dbReference>
<reference evidence="5" key="1">
    <citation type="submission" date="2024-07" db="EMBL/GenBank/DDBJ databases">
        <title>Complete genome sequence of Verrucomicrobiaceae bacterium NT6N.</title>
        <authorList>
            <person name="Huang C."/>
            <person name="Takami H."/>
            <person name="Hamasaki K."/>
        </authorList>
    </citation>
    <scope>NUCLEOTIDE SEQUENCE</scope>
    <source>
        <strain evidence="5">NT6N</strain>
    </source>
</reference>
<dbReference type="Pfam" id="PF13419">
    <property type="entry name" value="HAD_2"/>
    <property type="match status" value="1"/>
</dbReference>
<dbReference type="InterPro" id="IPR036412">
    <property type="entry name" value="HAD-like_sf"/>
</dbReference>
<gene>
    <name evidence="5" type="ORF">NT6N_33620</name>
</gene>